<reference evidence="2 3" key="1">
    <citation type="submission" date="2019-06" db="EMBL/GenBank/DDBJ databases">
        <title>Sorghum-associated microbial communities from plants grown in Nebraska, USA.</title>
        <authorList>
            <person name="Schachtman D."/>
        </authorList>
    </citation>
    <scope>NUCLEOTIDE SEQUENCE [LARGE SCALE GENOMIC DNA]</scope>
    <source>
        <strain evidence="2 3">1225</strain>
    </source>
</reference>
<protein>
    <submittedName>
        <fullName evidence="2">Uncharacterized protein</fullName>
    </submittedName>
</protein>
<keyword evidence="3" id="KW-1185">Reference proteome</keyword>
<feature type="compositionally biased region" description="Basic and acidic residues" evidence="1">
    <location>
        <begin position="104"/>
        <end position="114"/>
    </location>
</feature>
<sequence length="123" mass="13776">MTDPDWLPRVPDTLSFRRIFMLAKAICSSNRAPKEVRRTARRIVGLLTPIIDKPIAPAARLAMVRLTYKQLVAMIERTVGKAPDPDCHPRPETAEALNEIADLQAHREDLRDGNEVQAAPDGR</sequence>
<dbReference type="OrthoDB" id="8411007at2"/>
<dbReference type="RefSeq" id="WP_145633303.1">
    <property type="nucleotide sequence ID" value="NZ_VIWP01000001.1"/>
</dbReference>
<evidence type="ECO:0000313" key="2">
    <source>
        <dbReference type="EMBL" id="TWF59209.1"/>
    </source>
</evidence>
<comment type="caution">
    <text evidence="2">The sequence shown here is derived from an EMBL/GenBank/DDBJ whole genome shotgun (WGS) entry which is preliminary data.</text>
</comment>
<feature type="region of interest" description="Disordered" evidence="1">
    <location>
        <begin position="104"/>
        <end position="123"/>
    </location>
</feature>
<proteinExistence type="predicted"/>
<evidence type="ECO:0000313" key="3">
    <source>
        <dbReference type="Proteomes" id="UP000320653"/>
    </source>
</evidence>
<accession>A0A561R9C3</accession>
<gene>
    <name evidence="2" type="ORF">FHW37_1011015</name>
</gene>
<name>A0A561R9C3_9HYPH</name>
<dbReference type="AlphaFoldDB" id="A0A561R9C3"/>
<evidence type="ECO:0000256" key="1">
    <source>
        <dbReference type="SAM" id="MobiDB-lite"/>
    </source>
</evidence>
<dbReference type="Proteomes" id="UP000320653">
    <property type="component" value="Unassembled WGS sequence"/>
</dbReference>
<dbReference type="EMBL" id="VIWP01000001">
    <property type="protein sequence ID" value="TWF59209.1"/>
    <property type="molecule type" value="Genomic_DNA"/>
</dbReference>
<organism evidence="2 3">
    <name type="scientific">Neorhizobium alkalisoli</name>
    <dbReference type="NCBI Taxonomy" id="528178"/>
    <lineage>
        <taxon>Bacteria</taxon>
        <taxon>Pseudomonadati</taxon>
        <taxon>Pseudomonadota</taxon>
        <taxon>Alphaproteobacteria</taxon>
        <taxon>Hyphomicrobiales</taxon>
        <taxon>Rhizobiaceae</taxon>
        <taxon>Rhizobium/Agrobacterium group</taxon>
        <taxon>Neorhizobium</taxon>
    </lineage>
</organism>